<sequence>MRILYFENHVLTLSYDRERKTGYAVWNGFLSSSEFQEATTKCVELMEKEELVNWLADNRKMKAIRQADQQWFLENIVPRLLHSSLQRMATLVSHDIFNKMAVDNIMQRAGTHDHLTMRDFQDEAAATAWLEAPASTAAQESFNA</sequence>
<protein>
    <submittedName>
        <fullName evidence="1">STAS/SEC14 domain-containing protein</fullName>
    </submittedName>
</protein>
<keyword evidence="2" id="KW-1185">Reference proteome</keyword>
<comment type="caution">
    <text evidence="1">The sequence shown here is derived from an EMBL/GenBank/DDBJ whole genome shotgun (WGS) entry which is preliminary data.</text>
</comment>
<dbReference type="EMBL" id="JBHSYQ010000003">
    <property type="protein sequence ID" value="MFC6996479.1"/>
    <property type="molecule type" value="Genomic_DNA"/>
</dbReference>
<accession>A0ABW2DIF1</accession>
<name>A0ABW2DIF1_9BACT</name>
<reference evidence="2" key="1">
    <citation type="journal article" date="2019" name="Int. J. Syst. Evol. Microbiol.">
        <title>The Global Catalogue of Microorganisms (GCM) 10K type strain sequencing project: providing services to taxonomists for standard genome sequencing and annotation.</title>
        <authorList>
            <consortium name="The Broad Institute Genomics Platform"/>
            <consortium name="The Broad Institute Genome Sequencing Center for Infectious Disease"/>
            <person name="Wu L."/>
            <person name="Ma J."/>
        </authorList>
    </citation>
    <scope>NUCLEOTIDE SEQUENCE [LARGE SCALE GENOMIC DNA]</scope>
    <source>
        <strain evidence="2">CGMCC 4.7393</strain>
    </source>
</reference>
<dbReference type="Proteomes" id="UP001596405">
    <property type="component" value="Unassembled WGS sequence"/>
</dbReference>
<dbReference type="RefSeq" id="WP_066625302.1">
    <property type="nucleotide sequence ID" value="NZ_JBHSYQ010000003.1"/>
</dbReference>
<organism evidence="1 2">
    <name type="scientific">Rufibacter roseus</name>
    <dbReference type="NCBI Taxonomy" id="1567108"/>
    <lineage>
        <taxon>Bacteria</taxon>
        <taxon>Pseudomonadati</taxon>
        <taxon>Bacteroidota</taxon>
        <taxon>Cytophagia</taxon>
        <taxon>Cytophagales</taxon>
        <taxon>Hymenobacteraceae</taxon>
        <taxon>Rufibacter</taxon>
    </lineage>
</organism>
<gene>
    <name evidence="1" type="ORF">ACFQHR_02530</name>
</gene>
<proteinExistence type="predicted"/>
<evidence type="ECO:0000313" key="2">
    <source>
        <dbReference type="Proteomes" id="UP001596405"/>
    </source>
</evidence>
<evidence type="ECO:0000313" key="1">
    <source>
        <dbReference type="EMBL" id="MFC6996479.1"/>
    </source>
</evidence>